<proteinExistence type="predicted"/>
<dbReference type="Gene3D" id="3.60.10.10">
    <property type="entry name" value="Endonuclease/exonuclease/phosphatase"/>
    <property type="match status" value="1"/>
</dbReference>
<keyword evidence="3" id="KW-1185">Reference proteome</keyword>
<feature type="compositionally biased region" description="Basic and acidic residues" evidence="1">
    <location>
        <begin position="60"/>
        <end position="72"/>
    </location>
</feature>
<keyword evidence="2" id="KW-0808">Transferase</keyword>
<evidence type="ECO:0000256" key="1">
    <source>
        <dbReference type="SAM" id="MobiDB-lite"/>
    </source>
</evidence>
<organism evidence="2 3">
    <name type="scientific">Limosa lapponica baueri</name>
    <dbReference type="NCBI Taxonomy" id="1758121"/>
    <lineage>
        <taxon>Eukaryota</taxon>
        <taxon>Metazoa</taxon>
        <taxon>Chordata</taxon>
        <taxon>Craniata</taxon>
        <taxon>Vertebrata</taxon>
        <taxon>Euteleostomi</taxon>
        <taxon>Archelosauria</taxon>
        <taxon>Archosauria</taxon>
        <taxon>Dinosauria</taxon>
        <taxon>Saurischia</taxon>
        <taxon>Theropoda</taxon>
        <taxon>Coelurosauria</taxon>
        <taxon>Aves</taxon>
        <taxon>Neognathae</taxon>
        <taxon>Neoaves</taxon>
        <taxon>Charadriiformes</taxon>
        <taxon>Scolopacidae</taxon>
        <taxon>Limosa</taxon>
    </lineage>
</organism>
<gene>
    <name evidence="2" type="ORF">llap_1359</name>
</gene>
<dbReference type="EMBL" id="KZ505655">
    <property type="protein sequence ID" value="PKU48359.1"/>
    <property type="molecule type" value="Genomic_DNA"/>
</dbReference>
<keyword evidence="2" id="KW-0695">RNA-directed DNA polymerase</keyword>
<dbReference type="GO" id="GO:0061343">
    <property type="term" value="P:cell adhesion involved in heart morphogenesis"/>
    <property type="evidence" value="ECO:0007669"/>
    <property type="project" value="TreeGrafter"/>
</dbReference>
<name>A0A2I0UQP0_LIMLA</name>
<evidence type="ECO:0000313" key="3">
    <source>
        <dbReference type="Proteomes" id="UP000233556"/>
    </source>
</evidence>
<dbReference type="GO" id="GO:0007508">
    <property type="term" value="P:larval heart development"/>
    <property type="evidence" value="ECO:0007669"/>
    <property type="project" value="TreeGrafter"/>
</dbReference>
<protein>
    <submittedName>
        <fullName evidence="2">Rna-directed dna polymerase from mobile element jockey-like</fullName>
    </submittedName>
</protein>
<dbReference type="OrthoDB" id="9393271at2759"/>
<dbReference type="InterPro" id="IPR036691">
    <property type="entry name" value="Endo/exonu/phosph_ase_sf"/>
</dbReference>
<dbReference type="GO" id="GO:0031012">
    <property type="term" value="C:extracellular matrix"/>
    <property type="evidence" value="ECO:0007669"/>
    <property type="project" value="TreeGrafter"/>
</dbReference>
<reference evidence="3" key="1">
    <citation type="submission" date="2017-11" db="EMBL/GenBank/DDBJ databases">
        <authorList>
            <person name="Lima N.C."/>
            <person name="Parody-Merino A.M."/>
            <person name="Battley P.F."/>
            <person name="Fidler A.E."/>
            <person name="Prosdocimi F."/>
        </authorList>
    </citation>
    <scope>NUCLEOTIDE SEQUENCE [LARGE SCALE GENOMIC DNA]</scope>
</reference>
<dbReference type="Proteomes" id="UP000233556">
    <property type="component" value="Unassembled WGS sequence"/>
</dbReference>
<evidence type="ECO:0000313" key="2">
    <source>
        <dbReference type="EMBL" id="PKU48359.1"/>
    </source>
</evidence>
<reference evidence="3" key="2">
    <citation type="submission" date="2017-12" db="EMBL/GenBank/DDBJ databases">
        <title>Genome sequence of the Bar-tailed Godwit (Limosa lapponica baueri).</title>
        <authorList>
            <person name="Lima N.C.B."/>
            <person name="Parody-Merino A.M."/>
            <person name="Battley P.F."/>
            <person name="Fidler A.E."/>
            <person name="Prosdocimi F."/>
        </authorList>
    </citation>
    <scope>NUCLEOTIDE SEQUENCE [LARGE SCALE GENOMIC DNA]</scope>
</reference>
<sequence length="197" mass="22092">MECLSLLQEDSKDSACVRCEQAHDLLSLVAELKEEVERLGSIWECEKEIDWWTNTLPSLGKKEQGKAPRGEEDPLPSCHQKGEKGIRPRVTKAHVQGFKLEVKGEGDKTIPNGNEPGGKGPRMGVKLGAQLKCIYTRACSMGNKQDELEAMVQQDSYGIVAFTETWWDYGHSWNAVMNGYKLFRRNRQGRRGGVVAL</sequence>
<accession>A0A2I0UQP0</accession>
<dbReference type="PANTHER" id="PTHR33395:SF22">
    <property type="entry name" value="REVERSE TRANSCRIPTASE DOMAIN-CONTAINING PROTEIN"/>
    <property type="match status" value="1"/>
</dbReference>
<dbReference type="PANTHER" id="PTHR33395">
    <property type="entry name" value="TRANSCRIPTASE, PUTATIVE-RELATED-RELATED"/>
    <property type="match status" value="1"/>
</dbReference>
<keyword evidence="2" id="KW-0548">Nucleotidyltransferase</keyword>
<dbReference type="GO" id="GO:0003964">
    <property type="term" value="F:RNA-directed DNA polymerase activity"/>
    <property type="evidence" value="ECO:0007669"/>
    <property type="project" value="UniProtKB-KW"/>
</dbReference>
<dbReference type="AlphaFoldDB" id="A0A2I0UQP0"/>
<feature type="region of interest" description="Disordered" evidence="1">
    <location>
        <begin position="58"/>
        <end position="86"/>
    </location>
</feature>